<protein>
    <submittedName>
        <fullName evidence="2">Uncharacterized protein</fullName>
    </submittedName>
</protein>
<dbReference type="EMBL" id="JAIWYP010000020">
    <property type="protein sequence ID" value="KAH3692618.1"/>
    <property type="molecule type" value="Genomic_DNA"/>
</dbReference>
<feature type="region of interest" description="Disordered" evidence="1">
    <location>
        <begin position="22"/>
        <end position="56"/>
    </location>
</feature>
<evidence type="ECO:0000313" key="3">
    <source>
        <dbReference type="Proteomes" id="UP000828390"/>
    </source>
</evidence>
<organism evidence="2 3">
    <name type="scientific">Dreissena polymorpha</name>
    <name type="common">Zebra mussel</name>
    <name type="synonym">Mytilus polymorpha</name>
    <dbReference type="NCBI Taxonomy" id="45954"/>
    <lineage>
        <taxon>Eukaryota</taxon>
        <taxon>Metazoa</taxon>
        <taxon>Spiralia</taxon>
        <taxon>Lophotrochozoa</taxon>
        <taxon>Mollusca</taxon>
        <taxon>Bivalvia</taxon>
        <taxon>Autobranchia</taxon>
        <taxon>Heteroconchia</taxon>
        <taxon>Euheterodonta</taxon>
        <taxon>Imparidentia</taxon>
        <taxon>Neoheterodontei</taxon>
        <taxon>Myida</taxon>
        <taxon>Dreissenoidea</taxon>
        <taxon>Dreissenidae</taxon>
        <taxon>Dreissena</taxon>
    </lineage>
</organism>
<gene>
    <name evidence="2" type="ORF">DPMN_193772</name>
</gene>
<evidence type="ECO:0000256" key="1">
    <source>
        <dbReference type="SAM" id="MobiDB-lite"/>
    </source>
</evidence>
<accession>A0A9D4BGE0</accession>
<proteinExistence type="predicted"/>
<reference evidence="2" key="2">
    <citation type="submission" date="2020-11" db="EMBL/GenBank/DDBJ databases">
        <authorList>
            <person name="McCartney M.A."/>
            <person name="Auch B."/>
            <person name="Kono T."/>
            <person name="Mallez S."/>
            <person name="Becker A."/>
            <person name="Gohl D.M."/>
            <person name="Silverstein K.A.T."/>
            <person name="Koren S."/>
            <person name="Bechman K.B."/>
            <person name="Herman A."/>
            <person name="Abrahante J.E."/>
            <person name="Garbe J."/>
        </authorList>
    </citation>
    <scope>NUCLEOTIDE SEQUENCE</scope>
    <source>
        <strain evidence="2">Duluth1</strain>
        <tissue evidence="2">Whole animal</tissue>
    </source>
</reference>
<reference evidence="2" key="1">
    <citation type="journal article" date="2019" name="bioRxiv">
        <title>The Genome of the Zebra Mussel, Dreissena polymorpha: A Resource for Invasive Species Research.</title>
        <authorList>
            <person name="McCartney M.A."/>
            <person name="Auch B."/>
            <person name="Kono T."/>
            <person name="Mallez S."/>
            <person name="Zhang Y."/>
            <person name="Obille A."/>
            <person name="Becker A."/>
            <person name="Abrahante J.E."/>
            <person name="Garbe J."/>
            <person name="Badalamenti J.P."/>
            <person name="Herman A."/>
            <person name="Mangelson H."/>
            <person name="Liachko I."/>
            <person name="Sullivan S."/>
            <person name="Sone E.D."/>
            <person name="Koren S."/>
            <person name="Silverstein K.A.T."/>
            <person name="Beckman K.B."/>
            <person name="Gohl D.M."/>
        </authorList>
    </citation>
    <scope>NUCLEOTIDE SEQUENCE</scope>
    <source>
        <strain evidence="2">Duluth1</strain>
        <tissue evidence="2">Whole animal</tissue>
    </source>
</reference>
<dbReference type="Proteomes" id="UP000828390">
    <property type="component" value="Unassembled WGS sequence"/>
</dbReference>
<evidence type="ECO:0000313" key="2">
    <source>
        <dbReference type="EMBL" id="KAH3692618.1"/>
    </source>
</evidence>
<name>A0A9D4BGE0_DREPO</name>
<comment type="caution">
    <text evidence="2">The sequence shown here is derived from an EMBL/GenBank/DDBJ whole genome shotgun (WGS) entry which is preliminary data.</text>
</comment>
<dbReference type="AlphaFoldDB" id="A0A9D4BGE0"/>
<feature type="compositionally biased region" description="Polar residues" evidence="1">
    <location>
        <begin position="22"/>
        <end position="43"/>
    </location>
</feature>
<sequence length="56" mass="6314">MPIYMPIVLRSHDLYVDTLVYTSGNDLSHPSSPQEAKPANTSFEPRKHTSRPRSST</sequence>
<keyword evidence="3" id="KW-1185">Reference proteome</keyword>